<feature type="transmembrane region" description="Helical" evidence="2">
    <location>
        <begin position="6"/>
        <end position="23"/>
    </location>
</feature>
<keyword evidence="2" id="KW-0472">Membrane</keyword>
<sequence>MDGKFWANVGLSTVVVGLLAFAVSKFNASSTGIAGVLLPEITVSESAEELLHSVALVNASVNVSKKDHMVDASFSIANTGTHDIKNVAILCTLFDAAGNEQGRNKWVVFDTVQSQNTGDFTFVDKKFISNSIVRSDCKIVDMQIASAPRIKAHSDDAAGHGNSNTEHAAPVHGSQH</sequence>
<evidence type="ECO:0000256" key="2">
    <source>
        <dbReference type="SAM" id="Phobius"/>
    </source>
</evidence>
<proteinExistence type="predicted"/>
<dbReference type="Proteomes" id="UP000717534">
    <property type="component" value="Unassembled WGS sequence"/>
</dbReference>
<comment type="caution">
    <text evidence="3">The sequence shown here is derived from an EMBL/GenBank/DDBJ whole genome shotgun (WGS) entry which is preliminary data.</text>
</comment>
<reference evidence="3 4" key="1">
    <citation type="submission" date="2021-02" db="EMBL/GenBank/DDBJ databases">
        <title>Activity-based single-cell genomes from oceanic crustal fluid captures similar information to metagenomic and metatranscriptomic surveys with orders of magnitude less sampling.</title>
        <authorList>
            <person name="D'Angelo T.S."/>
            <person name="Orcutt B.N."/>
        </authorList>
    </citation>
    <scope>NUCLEOTIDE SEQUENCE [LARGE SCALE GENOMIC DNA]</scope>
    <source>
        <strain evidence="3">AH-315-G02</strain>
    </source>
</reference>
<feature type="region of interest" description="Disordered" evidence="1">
    <location>
        <begin position="151"/>
        <end position="176"/>
    </location>
</feature>
<organism evidence="3 4">
    <name type="scientific">Desulfotalea psychrophila</name>
    <dbReference type="NCBI Taxonomy" id="84980"/>
    <lineage>
        <taxon>Bacteria</taxon>
        <taxon>Pseudomonadati</taxon>
        <taxon>Thermodesulfobacteriota</taxon>
        <taxon>Desulfobulbia</taxon>
        <taxon>Desulfobulbales</taxon>
        <taxon>Desulfocapsaceae</taxon>
        <taxon>Desulfotalea</taxon>
    </lineage>
</organism>
<protein>
    <submittedName>
        <fullName evidence="3">Uncharacterized protein</fullName>
    </submittedName>
</protein>
<keyword evidence="2" id="KW-0812">Transmembrane</keyword>
<evidence type="ECO:0000256" key="1">
    <source>
        <dbReference type="SAM" id="MobiDB-lite"/>
    </source>
</evidence>
<name>A0ABS3AT47_9BACT</name>
<keyword evidence="4" id="KW-1185">Reference proteome</keyword>
<accession>A0ABS3AT47</accession>
<keyword evidence="2" id="KW-1133">Transmembrane helix</keyword>
<dbReference type="EMBL" id="JAFITO010000009">
    <property type="protein sequence ID" value="MBN4068279.1"/>
    <property type="molecule type" value="Genomic_DNA"/>
</dbReference>
<evidence type="ECO:0000313" key="4">
    <source>
        <dbReference type="Proteomes" id="UP000717534"/>
    </source>
</evidence>
<gene>
    <name evidence="3" type="ORF">JYU06_01985</name>
</gene>
<evidence type="ECO:0000313" key="3">
    <source>
        <dbReference type="EMBL" id="MBN4068279.1"/>
    </source>
</evidence>